<gene>
    <name evidence="5" type="ORF">BKG61_22710</name>
</gene>
<accession>A0A1S1JWI7</accession>
<evidence type="ECO:0000256" key="1">
    <source>
        <dbReference type="ARBA" id="ARBA00023015"/>
    </source>
</evidence>
<dbReference type="GO" id="GO:0006355">
    <property type="term" value="P:regulation of DNA-templated transcription"/>
    <property type="evidence" value="ECO:0007669"/>
    <property type="project" value="InterPro"/>
</dbReference>
<keyword evidence="3" id="KW-0804">Transcription</keyword>
<dbReference type="InterPro" id="IPR019734">
    <property type="entry name" value="TPR_rpt"/>
</dbReference>
<dbReference type="SUPFAM" id="SSF46894">
    <property type="entry name" value="C-terminal effector domain of the bipartite response regulators"/>
    <property type="match status" value="1"/>
</dbReference>
<proteinExistence type="predicted"/>
<dbReference type="GO" id="GO:0003677">
    <property type="term" value="F:DNA binding"/>
    <property type="evidence" value="ECO:0007669"/>
    <property type="project" value="UniProtKB-KW"/>
</dbReference>
<keyword evidence="2" id="KW-0238">DNA-binding</keyword>
<dbReference type="Gene3D" id="1.10.10.10">
    <property type="entry name" value="Winged helix-like DNA-binding domain superfamily/Winged helix DNA-binding domain"/>
    <property type="match status" value="1"/>
</dbReference>
<dbReference type="OrthoDB" id="27092at2"/>
<dbReference type="SMART" id="SM00028">
    <property type="entry name" value="TPR"/>
    <property type="match status" value="3"/>
</dbReference>
<dbReference type="PANTHER" id="PTHR44688:SF16">
    <property type="entry name" value="DNA-BINDING TRANSCRIPTIONAL ACTIVATOR DEVR_DOSR"/>
    <property type="match status" value="1"/>
</dbReference>
<dbReference type="Proteomes" id="UP000179636">
    <property type="component" value="Unassembled WGS sequence"/>
</dbReference>
<evidence type="ECO:0000313" key="6">
    <source>
        <dbReference type="Proteomes" id="UP000179636"/>
    </source>
</evidence>
<dbReference type="PANTHER" id="PTHR44688">
    <property type="entry name" value="DNA-BINDING TRANSCRIPTIONAL ACTIVATOR DEVR_DOSR"/>
    <property type="match status" value="1"/>
</dbReference>
<evidence type="ECO:0000256" key="3">
    <source>
        <dbReference type="ARBA" id="ARBA00023163"/>
    </source>
</evidence>
<reference evidence="5 6" key="1">
    <citation type="submission" date="2016-10" db="EMBL/GenBank/DDBJ databases">
        <title>Evaluation of Human, Animal and Environmental Mycobacterium chelonae Isolates by Core Genome Phylogenomic Analysis, Targeted Gene Comparison, and Anti-microbial Susceptibility Patterns: A Tale of Mistaken Identities.</title>
        <authorList>
            <person name="Fogelson S.B."/>
            <person name="Camus A.C."/>
            <person name="Lorenz W."/>
            <person name="Vasireddy R."/>
            <person name="Vasireddy S."/>
            <person name="Smith T."/>
            <person name="Brown-Elliott B.A."/>
            <person name="Wallace R.J.Jr."/>
            <person name="Hasan N.A."/>
            <person name="Reischl U."/>
            <person name="Sanchez S."/>
        </authorList>
    </citation>
    <scope>NUCLEOTIDE SEQUENCE [LARGE SCALE GENOMIC DNA]</scope>
    <source>
        <strain evidence="5 6">24999</strain>
    </source>
</reference>
<evidence type="ECO:0000256" key="2">
    <source>
        <dbReference type="ARBA" id="ARBA00023125"/>
    </source>
</evidence>
<protein>
    <submittedName>
        <fullName evidence="5">Helix-turn-helix transcriptional regulator</fullName>
    </submittedName>
</protein>
<dbReference type="PROSITE" id="PS00622">
    <property type="entry name" value="HTH_LUXR_1"/>
    <property type="match status" value="1"/>
</dbReference>
<dbReference type="Pfam" id="PF00196">
    <property type="entry name" value="GerE"/>
    <property type="match status" value="1"/>
</dbReference>
<dbReference type="Gene3D" id="1.25.40.10">
    <property type="entry name" value="Tetratricopeptide repeat domain"/>
    <property type="match status" value="1"/>
</dbReference>
<organism evidence="5 6">
    <name type="scientific">Mycobacterium syngnathidarum</name>
    <dbReference type="NCBI Taxonomy" id="1908205"/>
    <lineage>
        <taxon>Bacteria</taxon>
        <taxon>Bacillati</taxon>
        <taxon>Actinomycetota</taxon>
        <taxon>Actinomycetes</taxon>
        <taxon>Mycobacteriales</taxon>
        <taxon>Mycobacteriaceae</taxon>
        <taxon>Mycobacterium</taxon>
    </lineage>
</organism>
<dbReference type="EMBL" id="MLHV01000025">
    <property type="protein sequence ID" value="OHT93221.1"/>
    <property type="molecule type" value="Genomic_DNA"/>
</dbReference>
<comment type="caution">
    <text evidence="5">The sequence shown here is derived from an EMBL/GenBank/DDBJ whole genome shotgun (WGS) entry which is preliminary data.</text>
</comment>
<keyword evidence="6" id="KW-1185">Reference proteome</keyword>
<sequence length="543" mass="57385">MGIVDDLLSARETYERREWVAAYEALSGLNKSSATLEGEDFVRLATAAYLTGRHNDCIQALQRAYQTNLDAGDVPAAVRSAFWLAMVLMDAGESAVGGGWVARAQGLLDGVAGDLVERGYVLIPVMMRSVFAGDFAPAHDCAVQITAYGNRFGDPDLTAMGTSSQGRLALYAGRVPEGLALLDEAMACIMAGAVSPIFAGHVYCSMIEGCQEVSDFGRAAEWTAALTTWCDDQPGLVPFTGQCAVHRGQIMRLCGAFDEALEEFADAVQRYVAAGTGPAAGLALAERGDVLRIRGRFDAAEAAYAEALQHGHEPHPGLALVWLARGRVAAAVAAIKRLLAEPRDPVHRSQLLPEAVEILLAGDETELAAEASAELSKIANDFGCVGLRAMAGCASGQVALVHGAPATAVGELRRAGQLWRELGAPYEAARCRALLGRALRALGDEDSAVAELAEAHDSFARLGAAPAEHETADLLHSSAPGGLSQREIEVLRLVAAGKTNPEIAATMFLSEKTVARHLSNIFRKLDVTSRTAAAAFAFEHRLV</sequence>
<dbReference type="RefSeq" id="WP_070946363.1">
    <property type="nucleotide sequence ID" value="NZ_MLHV01000025.1"/>
</dbReference>
<dbReference type="InterPro" id="IPR016032">
    <property type="entry name" value="Sig_transdc_resp-reg_C-effctor"/>
</dbReference>
<keyword evidence="1" id="KW-0805">Transcription regulation</keyword>
<dbReference type="InterPro" id="IPR000792">
    <property type="entry name" value="Tscrpt_reg_LuxR_C"/>
</dbReference>
<evidence type="ECO:0000313" key="5">
    <source>
        <dbReference type="EMBL" id="OHT93221.1"/>
    </source>
</evidence>
<feature type="domain" description="HTH luxR-type" evidence="4">
    <location>
        <begin position="476"/>
        <end position="541"/>
    </location>
</feature>
<dbReference type="PRINTS" id="PR00038">
    <property type="entry name" value="HTHLUXR"/>
</dbReference>
<evidence type="ECO:0000259" key="4">
    <source>
        <dbReference type="PROSITE" id="PS50043"/>
    </source>
</evidence>
<name>A0A1S1JWI7_9MYCO</name>
<dbReference type="SUPFAM" id="SSF48452">
    <property type="entry name" value="TPR-like"/>
    <property type="match status" value="1"/>
</dbReference>
<dbReference type="InterPro" id="IPR011990">
    <property type="entry name" value="TPR-like_helical_dom_sf"/>
</dbReference>
<dbReference type="STRING" id="1908205.BKG60_02450"/>
<dbReference type="PROSITE" id="PS50043">
    <property type="entry name" value="HTH_LUXR_2"/>
    <property type="match status" value="1"/>
</dbReference>
<dbReference type="SMART" id="SM00421">
    <property type="entry name" value="HTH_LUXR"/>
    <property type="match status" value="1"/>
</dbReference>
<dbReference type="AlphaFoldDB" id="A0A1S1JWI7"/>
<dbReference type="InterPro" id="IPR036388">
    <property type="entry name" value="WH-like_DNA-bd_sf"/>
</dbReference>
<dbReference type="CDD" id="cd06170">
    <property type="entry name" value="LuxR_C_like"/>
    <property type="match status" value="1"/>
</dbReference>